<evidence type="ECO:0000313" key="6">
    <source>
        <dbReference type="Proteomes" id="UP000246410"/>
    </source>
</evidence>
<proteinExistence type="inferred from homology"/>
<dbReference type="Proteomes" id="UP000246410">
    <property type="component" value="Unassembled WGS sequence"/>
</dbReference>
<name>A0A317NTW6_9NOCA</name>
<keyword evidence="4" id="KW-0143">Chaperone</keyword>
<comment type="similarity">
    <text evidence="2">Belongs to the EspG family.</text>
</comment>
<evidence type="ECO:0000256" key="4">
    <source>
        <dbReference type="ARBA" id="ARBA00023186"/>
    </source>
</evidence>
<sequence length="271" mass="30389">MNWRQALSDGETARRGQVPVGRWVLDPHTFAIGLEAHGRDRLPYPLTFQPEFAETIEIHNERRQAAGRRLRQVYDEGLHKVFGALLEPQVRVEIEGLHGHGQTEVVRVFAGIIEDHAALAVQAPGPTRDQGGDLTLSVVPLADLAAEIVTRLPHAQGGTTPRFQGRRSDLDAATYARHPTRLSPVEQTQRFFRRPRIGTGEITVYPGYQVDSRPTSDGKAFLWLDYPDDGRYLIQHHDADNFTVIPGPPAELTHRLAKHIAMFTDQLARTR</sequence>
<dbReference type="Pfam" id="PF14011">
    <property type="entry name" value="ESX-1_EspG"/>
    <property type="match status" value="1"/>
</dbReference>
<keyword evidence="6" id="KW-1185">Reference proteome</keyword>
<comment type="caution">
    <text evidence="5">The sequence shown here is derived from an EMBL/GenBank/DDBJ whole genome shotgun (WGS) entry which is preliminary data.</text>
</comment>
<evidence type="ECO:0000256" key="2">
    <source>
        <dbReference type="ARBA" id="ARBA00006411"/>
    </source>
</evidence>
<accession>A0A317NTW6</accession>
<dbReference type="AlphaFoldDB" id="A0A317NTW6"/>
<evidence type="ECO:0000256" key="1">
    <source>
        <dbReference type="ARBA" id="ARBA00004496"/>
    </source>
</evidence>
<dbReference type="InterPro" id="IPR025734">
    <property type="entry name" value="EspG"/>
</dbReference>
<evidence type="ECO:0000313" key="5">
    <source>
        <dbReference type="EMBL" id="PWV77764.1"/>
    </source>
</evidence>
<gene>
    <name evidence="5" type="ORF">DFR69_103363</name>
</gene>
<keyword evidence="3" id="KW-0963">Cytoplasm</keyword>
<comment type="subcellular location">
    <subcellularLocation>
        <location evidence="1">Cytoplasm</location>
    </subcellularLocation>
</comment>
<protein>
    <submittedName>
        <fullName evidence="5">ESAT-6 protein secretion system EspG family protein</fullName>
    </submittedName>
</protein>
<organism evidence="5 6">
    <name type="scientific">Nocardia neocaledoniensis</name>
    <dbReference type="NCBI Taxonomy" id="236511"/>
    <lineage>
        <taxon>Bacteria</taxon>
        <taxon>Bacillati</taxon>
        <taxon>Actinomycetota</taxon>
        <taxon>Actinomycetes</taxon>
        <taxon>Mycobacteriales</taxon>
        <taxon>Nocardiaceae</taxon>
        <taxon>Nocardia</taxon>
    </lineage>
</organism>
<reference evidence="5 6" key="1">
    <citation type="submission" date="2018-05" db="EMBL/GenBank/DDBJ databases">
        <title>Genomic Encyclopedia of Type Strains, Phase IV (KMG-IV): sequencing the most valuable type-strain genomes for metagenomic binning, comparative biology and taxonomic classification.</title>
        <authorList>
            <person name="Goeker M."/>
        </authorList>
    </citation>
    <scope>NUCLEOTIDE SEQUENCE [LARGE SCALE GENOMIC DNA]</scope>
    <source>
        <strain evidence="5 6">DSM 44717</strain>
    </source>
</reference>
<dbReference type="EMBL" id="QGTL01000003">
    <property type="protein sequence ID" value="PWV77764.1"/>
    <property type="molecule type" value="Genomic_DNA"/>
</dbReference>
<evidence type="ECO:0000256" key="3">
    <source>
        <dbReference type="ARBA" id="ARBA00022490"/>
    </source>
</evidence>